<feature type="domain" description="Calponin-homology (CH)" evidence="7">
    <location>
        <begin position="2200"/>
        <end position="2305"/>
    </location>
</feature>
<dbReference type="PROSITE" id="PS51840">
    <property type="entry name" value="C2_NT"/>
    <property type="match status" value="1"/>
</dbReference>
<feature type="compositionally biased region" description="Low complexity" evidence="6">
    <location>
        <begin position="228"/>
        <end position="239"/>
    </location>
</feature>
<keyword evidence="3" id="KW-0967">Endosome</keyword>
<dbReference type="InterPro" id="IPR036872">
    <property type="entry name" value="CH_dom_sf"/>
</dbReference>
<evidence type="ECO:0000313" key="11">
    <source>
        <dbReference type="Proteomes" id="UP000007635"/>
    </source>
</evidence>
<evidence type="ECO:0000259" key="7">
    <source>
        <dbReference type="PROSITE" id="PS50021"/>
    </source>
</evidence>
<evidence type="ECO:0000259" key="8">
    <source>
        <dbReference type="PROSITE" id="PS51840"/>
    </source>
</evidence>
<sequence length="2627" mass="292328">MTSVWKRLQRAGKKASKFQFAASFHELMIECTDKWQPDKLRVSWIRRTRRHSTKLHSWQPGIKNPYRGLVLWQVPESLDISVTLFKEPTADEFEDKDWTFVIENETKGRRKVLASADVNMKKFASATPAQYDVTLKLKPLSVKVVEATLKLNLSCVFLKEGKATDDDMQSLASLLSMKQSDIGNLDDFIDSDDEGGEERRASFGQATHVTEFKRQLSTLREEDHQCMTSTTPDATAPASRRPEPPRASDRGRDPHAGMHVVKASAGHENLVSLEPSCQVVAGATQLPSQTQISNAELQLQKCPTNKTVVWEELPKTSTVKCPTDQTILWEELPKVTKEIARKSSEEEMEMTRRKVVCLSSTVLKTSNEMKTNTETGIADLMPIYPTVSNIFKCSVTAEQTEECLLNSKSTWDTPSEDKDIVHKTSSTPCAQHVPYYMKTDLLLVCPSVTCIAGMPSRLPPKGKPWCIDQKTIWEKQSKMREILAPYALTDDEMSHMVLLVPSCPRKAINPGFPSAPLYSLVCFCPSVSSTPGGSSIDEASNRSWVSQQAPILENKMKSEQVVMTASLKEKDQFRLESLEPTYLRHSCTPGIPSITQPGIAYHGSDMTSLQSSCTKTPCIEGVPSLMEPLRKGCPADYKPLEVIQTEKYIVVIEKRPHYNDMNNDTRAMSALAPTCPKSSCIVGFSSMQRDDSKDCNTFHEPLWEKQIKKTSILILENDKIKKDMRGVVSLAQSCPRESLISGFPSVPKLRINNVDMTNMVSLSSSCSKRSKIPGFPSSSNSKEWKVSRKPLFECKLQAKVVSLIDRSEGDKRSMKAMVALVPSCPKEARAPGFPSHPNSQNIYNAPNIISLFPLCSQVSKIPGFPSIDLNVSVGWIIEKMSLLKSLPKKTVIFEISNSVKKNSIVSCVPSCPKMTRIPGFPSIPNPKMVYYGLNVVNLLPLCPLVSIIPGFPSVKSQKEDGWSAELGPLMHRPLKNIQFRINSSPANIDKTYNMISLVSSCPGSSKIPGFPSVPKYNMLSIVPICAKASNLPGFASFEGTSKLQWVFDPHTMCDKPSKETVFIRHSPNEDPKSAKTMLALVASCPESSTIPGFPSAPQTKSKITSEICFVPCCSRASSLKGFASMSAIQNTGWLNETKPILLSPQKKRPEIIVPLIEKNELCCYSMRGMMTLVTSCPREARVHGFPSAPVTNRPPNMVSLYTSAPCVSCIRGFPSARTLSSECLNIQTWTTDSKSLSKNLQNEKICVIANIPAKHEEDEAKYMVAMAASCTHSTEIPGLPSISQLNSAEKEKVYCSTGKYTPQQLPHALSTQSYQKDPRMPVVPSTCLSFSNTALAYEFNGGAKQNIDLCVDNSLLARQQTGTEEEEVRTDSISSQRNEGPQQTNMEEITSNESRTNSNVHSEKLMEKPLYIQDISPVGPHATIADRGRKPKRNVPKPQPRRFDQEKDTIPVRPLRKKDSLTSDSKQKSDVVSVNLFPEVSPIQYLEKNTSGEIQLATAPYCRMKKGAGSITSVAQNGHAQKSDSTQVTSHLSDYRHKGETESVQIYRDVVVPPCVKRRDGSLPLETPEKTAPCKPLRRKDSVTRETLVPKTNDQQDLKAKVSSDPVPPQPYKRSFFVSGALESLQSIDEPSQTEMSLLPSQPVGKKEQTIKLNLVGSASAKAATEIVCTMHTEQPSHASEWHKKDINTCVKASSLTILPSQTKGIGSITPKSEPDRLHVEQTASLSIIKKIHLPQRGKKFTLNKSGKICSDKESVKPVQIINTVYKHREEIQQSHIAGEKTVDMIGIMSSQKKEETSEKGQAEKDRQTSLCIPRPRERKRLSGSFQDDVTPMASTSKSSHGENGEASKQFGPLAFSSTTNKLSKAKHSKQFPSLPLGDQPSSSTKIMNPVTLRRSRSATEGRVQGEDGHISEKTPGASGLPVPKPRVKKRLSDSFPDATSLDLPPPRLPDTLKDTGDESVQQNDQSRLPRPLPRAKKHLSAKYSDNTVLATNVSPPELELRNPEAIHATGKETKEGPKSLDSSVISEGGFVTIQGEDNGASQLEREVLEAMEENEFHQVDAVEDDEKKLDEIIDGWTFTEKPVATNDSEKAAECMPQQANIEKVLGEEVDRAQTSQDDWLHVGDKDSERVETNARKEMRDEELDFGFVSVDADCFEEERQREKSQVGCFHQANETTTQQKRPADGDTAPEGFSPTPSLVTSSQSLLDWCQEVTQGHKGLKITNFSTSWRNGLAFCAILHHFQPENINFEMLNPYDIKDNNKKAFDGFAELGISKLMEPSDMVMLPVPDRLIVMTYLNQIRTHFTGQQLSVLHIAKNSSESSYAVAGDREGQEDPEATVRYCAQRLQEEGISLDTNGTAGTAQSADNKTRDVVPPPRSRREQVAGVQPPVAPPRTHFLSKTGFSHVKDADLVKKRRSQRRSMSLEEGDISVVVAGQDDRVISRRKSDTERTEAEVEEGRSESQDPNQYVLSQIEALEAEQSHIDNRAGVVERKLRQLLETGSDKVEEERLIQEWFILVNKKNALIRRQDHLQLLLEEQDLERKFELLNKELRDIMAIEEGQKTPVHKQREQLLLQELVSLVNQRDELVHNIDAKERGALEEDERLERGLEQRRRKYAKQQKEKCVMQ</sequence>
<dbReference type="PROSITE" id="PS51848">
    <property type="entry name" value="BMERB"/>
    <property type="match status" value="1"/>
</dbReference>
<feature type="compositionally biased region" description="Basic and acidic residues" evidence="6">
    <location>
        <begin position="1792"/>
        <end position="1808"/>
    </location>
</feature>
<dbReference type="SMART" id="SM00033">
    <property type="entry name" value="CH"/>
    <property type="match status" value="1"/>
</dbReference>
<evidence type="ECO:0000256" key="2">
    <source>
        <dbReference type="ARBA" id="ARBA00022553"/>
    </source>
</evidence>
<feature type="compositionally biased region" description="Basic and acidic residues" evidence="6">
    <location>
        <begin position="1441"/>
        <end position="1450"/>
    </location>
</feature>
<dbReference type="PANTHER" id="PTHR23167">
    <property type="entry name" value="CALPONIN HOMOLOGY DOMAIN-CONTAINING PROTEIN DDB_G0272472-RELATED"/>
    <property type="match status" value="1"/>
</dbReference>
<feature type="compositionally biased region" description="Polar residues" evidence="6">
    <location>
        <begin position="2353"/>
        <end position="2366"/>
    </location>
</feature>
<feature type="region of interest" description="Disordered" evidence="6">
    <location>
        <begin position="1791"/>
        <end position="2024"/>
    </location>
</feature>
<evidence type="ECO:0000256" key="5">
    <source>
        <dbReference type="SAM" id="Coils"/>
    </source>
</evidence>
<feature type="compositionally biased region" description="Polar residues" evidence="6">
    <location>
        <begin position="1984"/>
        <end position="1995"/>
    </location>
</feature>
<feature type="compositionally biased region" description="Basic and acidic residues" evidence="6">
    <location>
        <begin position="240"/>
        <end position="255"/>
    </location>
</feature>
<dbReference type="Gene3D" id="1.10.418.10">
    <property type="entry name" value="Calponin-like domain"/>
    <property type="match status" value="1"/>
</dbReference>
<feature type="compositionally biased region" description="Basic and acidic residues" evidence="6">
    <location>
        <begin position="1999"/>
        <end position="2019"/>
    </location>
</feature>
<comment type="subcellular location">
    <subcellularLocation>
        <location evidence="1">Endosome</location>
    </subcellularLocation>
</comment>
<evidence type="ECO:0000256" key="1">
    <source>
        <dbReference type="ARBA" id="ARBA00004177"/>
    </source>
</evidence>
<feature type="compositionally biased region" description="Polar residues" evidence="6">
    <location>
        <begin position="1824"/>
        <end position="1839"/>
    </location>
</feature>
<dbReference type="Proteomes" id="UP000007635">
    <property type="component" value="Chromosome VII"/>
</dbReference>
<feature type="region of interest" description="Disordered" evidence="6">
    <location>
        <begin position="1359"/>
        <end position="1469"/>
    </location>
</feature>
<dbReference type="Ensembl" id="ENSGACT00000035105.1">
    <property type="protein sequence ID" value="ENSGACP00000042266.1"/>
    <property type="gene ID" value="ENSGACG00000034087.1"/>
</dbReference>
<dbReference type="SMART" id="SM01203">
    <property type="entry name" value="DUF3585"/>
    <property type="match status" value="1"/>
</dbReference>
<dbReference type="Pfam" id="PF12130">
    <property type="entry name" value="bMERB_dom"/>
    <property type="match status" value="1"/>
</dbReference>
<evidence type="ECO:0000256" key="3">
    <source>
        <dbReference type="ARBA" id="ARBA00022753"/>
    </source>
</evidence>
<dbReference type="GO" id="GO:0005768">
    <property type="term" value="C:endosome"/>
    <property type="evidence" value="ECO:0007669"/>
    <property type="project" value="UniProtKB-SubCell"/>
</dbReference>
<feature type="region of interest" description="Disordered" evidence="6">
    <location>
        <begin position="219"/>
        <end position="255"/>
    </location>
</feature>
<accession>A0AAQ4PTN7</accession>
<feature type="compositionally biased region" description="Polar residues" evidence="6">
    <location>
        <begin position="1371"/>
        <end position="1400"/>
    </location>
</feature>
<feature type="compositionally biased region" description="Basic and acidic residues" evidence="6">
    <location>
        <begin position="1457"/>
        <end position="1469"/>
    </location>
</feature>
<evidence type="ECO:0000259" key="9">
    <source>
        <dbReference type="PROSITE" id="PS51848"/>
    </source>
</evidence>
<evidence type="ECO:0000256" key="6">
    <source>
        <dbReference type="SAM" id="MobiDB-lite"/>
    </source>
</evidence>
<feature type="domain" description="C2 NT-type" evidence="8">
    <location>
        <begin position="8"/>
        <end position="157"/>
    </location>
</feature>
<proteinExistence type="predicted"/>
<feature type="region of interest" description="Disordered" evidence="6">
    <location>
        <begin position="1559"/>
        <end position="1607"/>
    </location>
</feature>
<dbReference type="PROSITE" id="PS50021">
    <property type="entry name" value="CH"/>
    <property type="match status" value="1"/>
</dbReference>
<feature type="region of interest" description="Disordered" evidence="6">
    <location>
        <begin position="2350"/>
        <end position="2398"/>
    </location>
</feature>
<organism evidence="10 11">
    <name type="scientific">Gasterosteus aculeatus aculeatus</name>
    <name type="common">three-spined stickleback</name>
    <dbReference type="NCBI Taxonomy" id="481459"/>
    <lineage>
        <taxon>Eukaryota</taxon>
        <taxon>Metazoa</taxon>
        <taxon>Chordata</taxon>
        <taxon>Craniata</taxon>
        <taxon>Vertebrata</taxon>
        <taxon>Euteleostomi</taxon>
        <taxon>Actinopterygii</taxon>
        <taxon>Neopterygii</taxon>
        <taxon>Teleostei</taxon>
        <taxon>Neoteleostei</taxon>
        <taxon>Acanthomorphata</taxon>
        <taxon>Eupercaria</taxon>
        <taxon>Perciformes</taxon>
        <taxon>Cottioidei</taxon>
        <taxon>Gasterosteales</taxon>
        <taxon>Gasterosteidae</taxon>
        <taxon>Gasterosteus</taxon>
    </lineage>
</organism>
<feature type="compositionally biased region" description="Basic and acidic residues" evidence="6">
    <location>
        <begin position="1898"/>
        <end position="1913"/>
    </location>
</feature>
<dbReference type="InterPro" id="IPR001715">
    <property type="entry name" value="CH_dom"/>
</dbReference>
<feature type="region of interest" description="Disordered" evidence="6">
    <location>
        <begin position="2440"/>
        <end position="2466"/>
    </location>
</feature>
<dbReference type="Pfam" id="PF00307">
    <property type="entry name" value="CH"/>
    <property type="match status" value="1"/>
</dbReference>
<keyword evidence="11" id="KW-1185">Reference proteome</keyword>
<evidence type="ECO:0000256" key="4">
    <source>
        <dbReference type="ARBA" id="ARBA00023054"/>
    </source>
</evidence>
<evidence type="ECO:0000313" key="10">
    <source>
        <dbReference type="Ensembl" id="ENSGACP00000042266.1"/>
    </source>
</evidence>
<dbReference type="FunFam" id="1.10.418.10:FF:000023">
    <property type="entry name" value="EH domain-binding protein 1 isoform X1"/>
    <property type="match status" value="1"/>
</dbReference>
<feature type="coiled-coil region" evidence="5">
    <location>
        <begin position="2530"/>
        <end position="2557"/>
    </location>
</feature>
<dbReference type="InterPro" id="IPR022735">
    <property type="entry name" value="bMERB_dom"/>
</dbReference>
<keyword evidence="4 5" id="KW-0175">Coiled coil</keyword>
<dbReference type="Pfam" id="PF10358">
    <property type="entry name" value="NT-C2"/>
    <property type="match status" value="1"/>
</dbReference>
<name>A0AAQ4PTN7_GASAC</name>
<feature type="compositionally biased region" description="Basic and acidic residues" evidence="6">
    <location>
        <begin position="2440"/>
        <end position="2462"/>
    </location>
</feature>
<feature type="region of interest" description="Disordered" evidence="6">
    <location>
        <begin position="2173"/>
        <end position="2200"/>
    </location>
</feature>
<reference evidence="10" key="3">
    <citation type="submission" date="2025-09" db="UniProtKB">
        <authorList>
            <consortium name="Ensembl"/>
        </authorList>
    </citation>
    <scope>IDENTIFICATION</scope>
</reference>
<dbReference type="InterPro" id="IPR019448">
    <property type="entry name" value="NT-C2"/>
</dbReference>
<dbReference type="GeneTree" id="ENSGT00940000161027"/>
<dbReference type="PANTHER" id="PTHR23167:SF91">
    <property type="entry name" value="EH DOMAIN-BINDING PROTEIN 1-LIKE PROTEIN 1"/>
    <property type="match status" value="1"/>
</dbReference>
<dbReference type="InterPro" id="IPR050540">
    <property type="entry name" value="F-actin_Monoox_Mical"/>
</dbReference>
<feature type="domain" description="BMERB" evidence="9">
    <location>
        <begin position="2451"/>
        <end position="2607"/>
    </location>
</feature>
<keyword evidence="2" id="KW-0597">Phosphoprotein</keyword>
<dbReference type="SUPFAM" id="SSF47576">
    <property type="entry name" value="Calponin-homology domain, CH-domain"/>
    <property type="match status" value="1"/>
</dbReference>
<reference evidence="10 11" key="1">
    <citation type="journal article" date="2021" name="G3 (Bethesda)">
        <title>Improved contiguity of the threespine stickleback genome using long-read sequencing.</title>
        <authorList>
            <person name="Nath S."/>
            <person name="Shaw D.E."/>
            <person name="White M.A."/>
        </authorList>
    </citation>
    <scope>NUCLEOTIDE SEQUENCE [LARGE SCALE GENOMIC DNA]</scope>
    <source>
        <strain evidence="10 11">Lake Benthic</strain>
    </source>
</reference>
<reference evidence="10" key="2">
    <citation type="submission" date="2025-08" db="UniProtKB">
        <authorList>
            <consortium name="Ensembl"/>
        </authorList>
    </citation>
    <scope>IDENTIFICATION</scope>
</reference>
<protein>
    <submittedName>
        <fullName evidence="10">EH domain binding protein 1-like 1a</fullName>
    </submittedName>
</protein>